<comment type="catalytic activity">
    <reaction evidence="11">
        <text>(S)-2,3,4,5-tetrahydrodipicolinate + NAD(+) + H2O = (2S,4S)-4-hydroxy-2,3,4,5-tetrahydrodipicolinate + NADH + H(+)</text>
        <dbReference type="Rhea" id="RHEA:35323"/>
        <dbReference type="ChEBI" id="CHEBI:15377"/>
        <dbReference type="ChEBI" id="CHEBI:15378"/>
        <dbReference type="ChEBI" id="CHEBI:16845"/>
        <dbReference type="ChEBI" id="CHEBI:57540"/>
        <dbReference type="ChEBI" id="CHEBI:57945"/>
        <dbReference type="ChEBI" id="CHEBI:67139"/>
        <dbReference type="EC" id="1.17.1.8"/>
    </reaction>
</comment>
<feature type="domain" description="Dihydrodipicolinate reductase C-terminal" evidence="13">
    <location>
        <begin position="119"/>
        <end position="232"/>
    </location>
</feature>
<dbReference type="GO" id="GO:0009089">
    <property type="term" value="P:lysine biosynthetic process via diaminopimelate"/>
    <property type="evidence" value="ECO:0007669"/>
    <property type="project" value="InterPro"/>
</dbReference>
<evidence type="ECO:0000259" key="12">
    <source>
        <dbReference type="Pfam" id="PF01113"/>
    </source>
</evidence>
<organism evidence="14 15">
    <name type="scientific">Micromonospora chaiyaphumensis</name>
    <dbReference type="NCBI Taxonomy" id="307119"/>
    <lineage>
        <taxon>Bacteria</taxon>
        <taxon>Bacillati</taxon>
        <taxon>Actinomycetota</taxon>
        <taxon>Actinomycetes</taxon>
        <taxon>Micromonosporales</taxon>
        <taxon>Micromonosporaceae</taxon>
        <taxon>Micromonospora</taxon>
    </lineage>
</organism>
<evidence type="ECO:0000256" key="2">
    <source>
        <dbReference type="ARBA" id="ARBA00022605"/>
    </source>
</evidence>
<keyword evidence="15" id="KW-1185">Reference proteome</keyword>
<dbReference type="SUPFAM" id="SSF51735">
    <property type="entry name" value="NAD(P)-binding Rossmann-fold domains"/>
    <property type="match status" value="1"/>
</dbReference>
<dbReference type="GO" id="GO:0005829">
    <property type="term" value="C:cytosol"/>
    <property type="evidence" value="ECO:0007669"/>
    <property type="project" value="TreeGrafter"/>
</dbReference>
<dbReference type="RefSeq" id="WP_091261658.1">
    <property type="nucleotide sequence ID" value="NZ_FMCS01000003.1"/>
</dbReference>
<dbReference type="PANTHER" id="PTHR20836:SF0">
    <property type="entry name" value="4-HYDROXY-TETRAHYDRODIPICOLINATE REDUCTASE 1, CHLOROPLASTIC-RELATED"/>
    <property type="match status" value="1"/>
</dbReference>
<dbReference type="Pfam" id="PF01113">
    <property type="entry name" value="DapB_N"/>
    <property type="match status" value="1"/>
</dbReference>
<evidence type="ECO:0000256" key="1">
    <source>
        <dbReference type="ARBA" id="ARBA00006642"/>
    </source>
</evidence>
<evidence type="ECO:0000256" key="3">
    <source>
        <dbReference type="ARBA" id="ARBA00022857"/>
    </source>
</evidence>
<evidence type="ECO:0000313" key="15">
    <source>
        <dbReference type="Proteomes" id="UP000199629"/>
    </source>
</evidence>
<feature type="domain" description="Dihydrodipicolinate reductase N-terminal" evidence="12">
    <location>
        <begin position="6"/>
        <end position="114"/>
    </location>
</feature>
<keyword evidence="2" id="KW-0028">Amino-acid biosynthesis</keyword>
<reference evidence="15" key="1">
    <citation type="submission" date="2016-06" db="EMBL/GenBank/DDBJ databases">
        <authorList>
            <person name="Varghese N."/>
            <person name="Submissions Spin"/>
        </authorList>
    </citation>
    <scope>NUCLEOTIDE SEQUENCE [LARGE SCALE GENOMIC DNA]</scope>
    <source>
        <strain evidence="15">DSM 45246</strain>
    </source>
</reference>
<dbReference type="InterPro" id="IPR023940">
    <property type="entry name" value="DHDPR_bac"/>
</dbReference>
<dbReference type="AlphaFoldDB" id="A0A1C4VZN1"/>
<dbReference type="SUPFAM" id="SSF55347">
    <property type="entry name" value="Glyceraldehyde-3-phosphate dehydrogenase-like, C-terminal domain"/>
    <property type="match status" value="1"/>
</dbReference>
<protein>
    <recommendedName>
        <fullName evidence="9">4-hydroxy-tetrahydrodipicolinate reductase</fullName>
        <ecNumber evidence="9">1.17.1.8</ecNumber>
    </recommendedName>
</protein>
<comment type="catalytic activity">
    <reaction evidence="10">
        <text>(S)-2,3,4,5-tetrahydrodipicolinate + NADP(+) + H2O = (2S,4S)-4-hydroxy-2,3,4,5-tetrahydrodipicolinate + NADPH + H(+)</text>
        <dbReference type="Rhea" id="RHEA:35331"/>
        <dbReference type="ChEBI" id="CHEBI:15377"/>
        <dbReference type="ChEBI" id="CHEBI:15378"/>
        <dbReference type="ChEBI" id="CHEBI:16845"/>
        <dbReference type="ChEBI" id="CHEBI:57783"/>
        <dbReference type="ChEBI" id="CHEBI:58349"/>
        <dbReference type="ChEBI" id="CHEBI:67139"/>
        <dbReference type="EC" id="1.17.1.8"/>
    </reaction>
</comment>
<dbReference type="InterPro" id="IPR000846">
    <property type="entry name" value="DapB_N"/>
</dbReference>
<evidence type="ECO:0000259" key="13">
    <source>
        <dbReference type="Pfam" id="PF05173"/>
    </source>
</evidence>
<evidence type="ECO:0000256" key="8">
    <source>
        <dbReference type="ARBA" id="ARBA00037922"/>
    </source>
</evidence>
<comment type="pathway">
    <text evidence="8">Amino-acid biosynthesis; L-lysine biosynthesis via DAP pathway; (S)-tetrahydrodipicolinate from L-aspartate: step 4/4.</text>
</comment>
<dbReference type="Pfam" id="PF05173">
    <property type="entry name" value="DapB_C"/>
    <property type="match status" value="1"/>
</dbReference>
<evidence type="ECO:0000256" key="9">
    <source>
        <dbReference type="ARBA" id="ARBA00038983"/>
    </source>
</evidence>
<keyword evidence="5" id="KW-0560">Oxidoreductase</keyword>
<keyword evidence="3" id="KW-0521">NADP</keyword>
<evidence type="ECO:0000256" key="6">
    <source>
        <dbReference type="ARBA" id="ARBA00023027"/>
    </source>
</evidence>
<dbReference type="PANTHER" id="PTHR20836">
    <property type="entry name" value="DIHYDRODIPICOLINATE REDUCTASE"/>
    <property type="match status" value="1"/>
</dbReference>
<dbReference type="GO" id="GO:0008839">
    <property type="term" value="F:4-hydroxy-tetrahydrodipicolinate reductase"/>
    <property type="evidence" value="ECO:0007669"/>
    <property type="project" value="UniProtKB-EC"/>
</dbReference>
<dbReference type="GO" id="GO:0019877">
    <property type="term" value="P:diaminopimelate biosynthetic process"/>
    <property type="evidence" value="ECO:0007669"/>
    <property type="project" value="UniProtKB-KW"/>
</dbReference>
<keyword evidence="6" id="KW-0520">NAD</keyword>
<evidence type="ECO:0000256" key="10">
    <source>
        <dbReference type="ARBA" id="ARBA00049080"/>
    </source>
</evidence>
<evidence type="ECO:0000256" key="7">
    <source>
        <dbReference type="ARBA" id="ARBA00023154"/>
    </source>
</evidence>
<evidence type="ECO:0000313" key="14">
    <source>
        <dbReference type="EMBL" id="SCE89454.1"/>
    </source>
</evidence>
<keyword evidence="7" id="KW-0457">Lysine biosynthesis</keyword>
<dbReference type="Proteomes" id="UP000199629">
    <property type="component" value="Unassembled WGS sequence"/>
</dbReference>
<dbReference type="Gene3D" id="3.40.50.720">
    <property type="entry name" value="NAD(P)-binding Rossmann-like Domain"/>
    <property type="match status" value="1"/>
</dbReference>
<dbReference type="EMBL" id="FMCS01000003">
    <property type="protein sequence ID" value="SCE89454.1"/>
    <property type="molecule type" value="Genomic_DNA"/>
</dbReference>
<dbReference type="InterPro" id="IPR036291">
    <property type="entry name" value="NAD(P)-bd_dom_sf"/>
</dbReference>
<evidence type="ECO:0000256" key="4">
    <source>
        <dbReference type="ARBA" id="ARBA00022915"/>
    </source>
</evidence>
<dbReference type="PIRSF" id="PIRSF000161">
    <property type="entry name" value="DHPR"/>
    <property type="match status" value="1"/>
</dbReference>
<keyword evidence="4" id="KW-0220">Diaminopimelate biosynthesis</keyword>
<proteinExistence type="inferred from homology"/>
<name>A0A1C4VZN1_9ACTN</name>
<dbReference type="Gene3D" id="3.30.360.10">
    <property type="entry name" value="Dihydrodipicolinate Reductase, domain 2"/>
    <property type="match status" value="1"/>
</dbReference>
<comment type="similarity">
    <text evidence="1">Belongs to the DapB family.</text>
</comment>
<dbReference type="InterPro" id="IPR022663">
    <property type="entry name" value="DapB_C"/>
</dbReference>
<gene>
    <name evidence="14" type="ORF">GA0070214_10370</name>
</gene>
<accession>A0A1C4VZN1</accession>
<evidence type="ECO:0000256" key="5">
    <source>
        <dbReference type="ARBA" id="ARBA00023002"/>
    </source>
</evidence>
<sequence>MSLPTVVCGRSGRMANLLARAVRDTTDLALAGRLSLRDPAGPPAAGVFTALTDLPAAPAVVVDFTHRAATVRLLRAAEDTPCALVVGTSGLTDTDQALLRRVARRRPVVHAANFSPVMALLRRFVGELAEVLDDSWDAAVVDVHHAAKVDAPSATASALAGAWGATRAAAPISSLRFGDAVSEHRLLAGGAGEQVELAHRVNERSAFVPGVLAAVRFAGRATPGLYRLEDALCA</sequence>
<evidence type="ECO:0000256" key="11">
    <source>
        <dbReference type="ARBA" id="ARBA00049396"/>
    </source>
</evidence>
<dbReference type="EC" id="1.17.1.8" evidence="9"/>